<dbReference type="InterPro" id="IPR007111">
    <property type="entry name" value="NACHT_NTPase"/>
</dbReference>
<accession>A0A672TWX5</accession>
<protein>
    <recommendedName>
        <fullName evidence="19">MHC class II transactivator</fullName>
        <ecNumber evidence="2">2.7.11.1</ecNumber>
    </recommendedName>
</protein>
<comment type="catalytic activity">
    <reaction evidence="16">
        <text>L-threonyl-[protein] + ATP = O-phospho-L-threonyl-[protein] + ADP + H(+)</text>
        <dbReference type="Rhea" id="RHEA:46608"/>
        <dbReference type="Rhea" id="RHEA-COMP:11060"/>
        <dbReference type="Rhea" id="RHEA-COMP:11605"/>
        <dbReference type="ChEBI" id="CHEBI:15378"/>
        <dbReference type="ChEBI" id="CHEBI:30013"/>
        <dbReference type="ChEBI" id="CHEBI:30616"/>
        <dbReference type="ChEBI" id="CHEBI:61977"/>
        <dbReference type="ChEBI" id="CHEBI:456216"/>
        <dbReference type="EC" id="2.7.11.1"/>
    </reaction>
</comment>
<dbReference type="PANTHER" id="PTHR47189">
    <property type="entry name" value="MHC CLASS II TRANSACTIVATOR"/>
    <property type="match status" value="1"/>
</dbReference>
<proteinExistence type="predicted"/>
<dbReference type="PROSITE" id="PS51450">
    <property type="entry name" value="LRR"/>
    <property type="match status" value="1"/>
</dbReference>
<dbReference type="SMART" id="SM00368">
    <property type="entry name" value="LRR_RI"/>
    <property type="match status" value="4"/>
</dbReference>
<evidence type="ECO:0000256" key="17">
    <source>
        <dbReference type="ARBA" id="ARBA00048679"/>
    </source>
</evidence>
<dbReference type="InterPro" id="IPR032675">
    <property type="entry name" value="LRR_dom_sf"/>
</dbReference>
<evidence type="ECO:0000256" key="3">
    <source>
        <dbReference type="ARBA" id="ARBA00022553"/>
    </source>
</evidence>
<dbReference type="Pfam" id="PF17776">
    <property type="entry name" value="NLRC4_HD2"/>
    <property type="match status" value="1"/>
</dbReference>
<dbReference type="SUPFAM" id="SSF52540">
    <property type="entry name" value="P-loop containing nucleoside triphosphate hydrolases"/>
    <property type="match status" value="1"/>
</dbReference>
<evidence type="ECO:0000256" key="12">
    <source>
        <dbReference type="ARBA" id="ARBA00023159"/>
    </source>
</evidence>
<keyword evidence="7" id="KW-0547">Nucleotide-binding</keyword>
<dbReference type="GeneTree" id="ENSGT00940000166211"/>
<dbReference type="GO" id="GO:0045892">
    <property type="term" value="P:negative regulation of DNA-templated transcription"/>
    <property type="evidence" value="ECO:0007669"/>
    <property type="project" value="UniProtKB-ARBA"/>
</dbReference>
<dbReference type="OMA" id="PFAFPRH"/>
<keyword evidence="12" id="KW-0010">Activator</keyword>
<dbReference type="PRINTS" id="PR01719">
    <property type="entry name" value="MHCIIACTVATR"/>
</dbReference>
<keyword evidence="5" id="KW-0808">Transferase</keyword>
<evidence type="ECO:0000256" key="15">
    <source>
        <dbReference type="ARBA" id="ARBA00023315"/>
    </source>
</evidence>
<dbReference type="FunFam" id="3.40.50.300:FF:001028">
    <property type="entry name" value="Class II major histocompatibility complex transactivator"/>
    <property type="match status" value="1"/>
</dbReference>
<dbReference type="InParanoid" id="A0A672TWX5"/>
<dbReference type="GO" id="GO:0045944">
    <property type="term" value="P:positive regulation of transcription by RNA polymerase II"/>
    <property type="evidence" value="ECO:0007669"/>
    <property type="project" value="UniProtKB-ARBA"/>
</dbReference>
<dbReference type="GO" id="GO:0045345">
    <property type="term" value="P:positive regulation of MHC class I biosynthetic process"/>
    <property type="evidence" value="ECO:0007669"/>
    <property type="project" value="TreeGrafter"/>
</dbReference>
<dbReference type="Pfam" id="PF13516">
    <property type="entry name" value="LRR_6"/>
    <property type="match status" value="2"/>
</dbReference>
<evidence type="ECO:0000256" key="10">
    <source>
        <dbReference type="ARBA" id="ARBA00023015"/>
    </source>
</evidence>
<comment type="subunit">
    <text evidence="18">Interacts with ZXDA and ZXDC. Interacts with PML (isoform PML-2). Interacts with TAF7; interaction inhibits CIITA acetyltransferase activity, thereby repressing transcription.</text>
</comment>
<sequence>MNLFKDVLPRIRKILSTDREYHQALLHGKDRGDLARKISLIFVEKWDLCLNTLVPLCCLNLHVSKPQNMTDNEPTGRNYISDIRRQIMDSTFLSENGYLDLLHSDIDPLHLYTQLDLKLSGNEEGDFFADSEVDASDYDQFNMDFLYTMENSENGDELDLCSTKEDYARIAGLAEYVLKDQQEKQVEDTFAGNLILDEIAAENTEVLPEIKVQKCHKRTFLGSAESCCDASEPKYRKIVEVPAVSAGNGSFLAMPLNSHPASSTSLTNQHMSFSVLATDALERSFIISGSSAPLIPECLSVGVKGSQENTGFADPPQQILGFVLGNGTSDVLIYPVKLNQRLSRCLPQIYCFVFSGLEMLKEVQVPIIPSEEPFKRPKPVEAFCTSLKHYFQDVCRSVAMEREVALDHLFIDGTLVQSQTETKTGKNSIKAMEKELVTCSLQGKEKAGLKRSQIFQIPAGKDLETKVIVVLGKAGMGKSILVQKICQDWSNGEFSQFEFVFWFDCKQISLPEKQCSLKDLLLEFFVKPQEGSKEIFEYILQNPAKVLLVFDGFEELHDHENFLRCSASQPEKDLCTIKELLSGLIQKKILNGCTLLLTARPKDKVYQCVSKVDKTIEIIGFSPQQRELYVTKYFEGLPYCDNALKLIKECEYLFSHCYSPLMCRFVCFLCEAVLEMGDKCLPSTLTTVLLKFLQQKIIPMQTDVAAMQNQESLATLARIAWYLGEKHQSAMKSDLLPSKEVKEFALKYGFFLPFAFPRHSDSREEAFGSTFADFVIQNFLGALHLMLAEEIKDKSLTKYLSFSSKKKKPYNWLDLVPRFLSGLLFLQDDPYFCSLSNKVVKQSIKKQKTLLKCIRRLQINELCPERLLKLLQCIYETQSSYLLQHVALRLKPDLSFLGVVLTPPDVHILHSILKRSRKEFSLDLRNSSIDMQGLKDLVGLKNVALFRASLSDTVRLWKSLEQAKDYELLRASTEKFVLDPFKAKTMKDISDLSDLVGMQKKMIICVQDASGCSSYEIPAIKNLRKLEFALGPVCGLRGFLKLVEILAAFPSLQHLDLDALSENGIGDEGAKSLSEAFPTLTSLETLNLSQNKITDVGAEKLATALPSLSSLKTLSLYNNSICDFGAENLAKVLPAMASLRVLEVQYNKITGAGAQQLTDSLQKCPHIKKLVMWNPTIPYGVLEHLRQLDSRISV</sequence>
<comment type="subcellular location">
    <subcellularLocation>
        <location evidence="1">Nucleus</location>
        <location evidence="1">PML body</location>
    </subcellularLocation>
</comment>
<gene>
    <name evidence="21" type="primary">CIITA</name>
</gene>
<keyword evidence="14" id="KW-0539">Nucleus</keyword>
<dbReference type="Gene3D" id="3.80.10.10">
    <property type="entry name" value="Ribonuclease Inhibitor"/>
    <property type="match status" value="2"/>
</dbReference>
<reference evidence="21 22" key="1">
    <citation type="submission" date="2019-11" db="EMBL/GenBank/DDBJ databases">
        <title>Strigops habroptila (kakapo) genome, bStrHab1, primary haplotype, v2.</title>
        <authorList>
            <person name="Jarvis E.D."/>
            <person name="Howard J."/>
            <person name="Rhie A."/>
            <person name="Phillippy A."/>
            <person name="Korlach J."/>
            <person name="Digby A."/>
            <person name="Iorns D."/>
            <person name="Eason D."/>
            <person name="Robertson B."/>
            <person name="Raemaekers T."/>
            <person name="Howe K."/>
            <person name="Lewin H."/>
            <person name="Damas J."/>
            <person name="Hastie A."/>
            <person name="Tracey A."/>
            <person name="Chow W."/>
            <person name="Fedrigo O."/>
        </authorList>
    </citation>
    <scope>NUCLEOTIDE SEQUENCE [LARGE SCALE GENOMIC DNA]</scope>
</reference>
<dbReference type="PANTHER" id="PTHR47189:SF1">
    <property type="entry name" value="MHC CLASS II TRANSACTIVATOR"/>
    <property type="match status" value="1"/>
</dbReference>
<dbReference type="GO" id="GO:0004674">
    <property type="term" value="F:protein serine/threonine kinase activity"/>
    <property type="evidence" value="ECO:0007669"/>
    <property type="project" value="UniProtKB-EC"/>
</dbReference>
<name>A0A672TWX5_STRHB</name>
<evidence type="ECO:0000259" key="20">
    <source>
        <dbReference type="PROSITE" id="PS50837"/>
    </source>
</evidence>
<evidence type="ECO:0000256" key="1">
    <source>
        <dbReference type="ARBA" id="ARBA00004322"/>
    </source>
</evidence>
<dbReference type="Pfam" id="PF12799">
    <property type="entry name" value="LRR_4"/>
    <property type="match status" value="1"/>
</dbReference>
<comment type="catalytic activity">
    <reaction evidence="17">
        <text>L-seryl-[protein] + ATP = O-phospho-L-seryl-[protein] + ADP + H(+)</text>
        <dbReference type="Rhea" id="RHEA:17989"/>
        <dbReference type="Rhea" id="RHEA-COMP:9863"/>
        <dbReference type="Rhea" id="RHEA-COMP:11604"/>
        <dbReference type="ChEBI" id="CHEBI:15378"/>
        <dbReference type="ChEBI" id="CHEBI:29999"/>
        <dbReference type="ChEBI" id="CHEBI:30616"/>
        <dbReference type="ChEBI" id="CHEBI:83421"/>
        <dbReference type="ChEBI" id="CHEBI:456216"/>
        <dbReference type="EC" id="2.7.11.1"/>
    </reaction>
</comment>
<dbReference type="GO" id="GO:0005524">
    <property type="term" value="F:ATP binding"/>
    <property type="evidence" value="ECO:0007669"/>
    <property type="project" value="UniProtKB-KW"/>
</dbReference>
<dbReference type="Proteomes" id="UP000472266">
    <property type="component" value="Chromosome 5"/>
</dbReference>
<evidence type="ECO:0000256" key="5">
    <source>
        <dbReference type="ARBA" id="ARBA00022679"/>
    </source>
</evidence>
<evidence type="ECO:0000256" key="6">
    <source>
        <dbReference type="ARBA" id="ARBA00022737"/>
    </source>
</evidence>
<keyword evidence="3" id="KW-0597">Phosphoprotein</keyword>
<dbReference type="PROSITE" id="PS50837">
    <property type="entry name" value="NACHT"/>
    <property type="match status" value="1"/>
</dbReference>
<dbReference type="Gene3D" id="3.40.50.300">
    <property type="entry name" value="P-loop containing nucleotide triphosphate hydrolases"/>
    <property type="match status" value="1"/>
</dbReference>
<keyword evidence="4" id="KW-0433">Leucine-rich repeat</keyword>
<dbReference type="Pfam" id="PF05729">
    <property type="entry name" value="NACHT"/>
    <property type="match status" value="1"/>
</dbReference>
<keyword evidence="8" id="KW-0418">Kinase</keyword>
<evidence type="ECO:0000256" key="14">
    <source>
        <dbReference type="ARBA" id="ARBA00023242"/>
    </source>
</evidence>
<dbReference type="SUPFAM" id="SSF52047">
    <property type="entry name" value="RNI-like"/>
    <property type="match status" value="1"/>
</dbReference>
<evidence type="ECO:0000313" key="21">
    <source>
        <dbReference type="Ensembl" id="ENSSHBP00005005428.1"/>
    </source>
</evidence>
<keyword evidence="22" id="KW-1185">Reference proteome</keyword>
<evidence type="ECO:0000256" key="4">
    <source>
        <dbReference type="ARBA" id="ARBA00022614"/>
    </source>
</evidence>
<dbReference type="GO" id="GO:0005525">
    <property type="term" value="F:GTP binding"/>
    <property type="evidence" value="ECO:0007669"/>
    <property type="project" value="UniProtKB-KW"/>
</dbReference>
<dbReference type="EC" id="2.7.11.1" evidence="2"/>
<dbReference type="GO" id="GO:0016605">
    <property type="term" value="C:PML body"/>
    <property type="evidence" value="ECO:0007669"/>
    <property type="project" value="UniProtKB-SubCell"/>
</dbReference>
<dbReference type="GO" id="GO:0045348">
    <property type="term" value="P:positive regulation of MHC class II biosynthetic process"/>
    <property type="evidence" value="ECO:0007669"/>
    <property type="project" value="TreeGrafter"/>
</dbReference>
<evidence type="ECO:0000256" key="9">
    <source>
        <dbReference type="ARBA" id="ARBA00022840"/>
    </source>
</evidence>
<dbReference type="AlphaFoldDB" id="A0A672TWX5"/>
<organism evidence="21 22">
    <name type="scientific">Strigops habroptila</name>
    <name type="common">Kakapo</name>
    <dbReference type="NCBI Taxonomy" id="2489341"/>
    <lineage>
        <taxon>Eukaryota</taxon>
        <taxon>Metazoa</taxon>
        <taxon>Chordata</taxon>
        <taxon>Craniata</taxon>
        <taxon>Vertebrata</taxon>
        <taxon>Euteleostomi</taxon>
        <taxon>Archelosauria</taxon>
        <taxon>Archosauria</taxon>
        <taxon>Dinosauria</taxon>
        <taxon>Saurischia</taxon>
        <taxon>Theropoda</taxon>
        <taxon>Coelurosauria</taxon>
        <taxon>Aves</taxon>
        <taxon>Neognathae</taxon>
        <taxon>Neoaves</taxon>
        <taxon>Telluraves</taxon>
        <taxon>Australaves</taxon>
        <taxon>Psittaciformes</taxon>
        <taxon>Psittacidae</taxon>
        <taxon>Strigops</taxon>
    </lineage>
</organism>
<dbReference type="Ensembl" id="ENSSHBT00005006569.1">
    <property type="protein sequence ID" value="ENSSHBP00005005428.1"/>
    <property type="gene ID" value="ENSSHBG00005004743.1"/>
</dbReference>
<dbReference type="InterPro" id="IPR041267">
    <property type="entry name" value="NLRP_HD2"/>
</dbReference>
<reference evidence="21" key="2">
    <citation type="submission" date="2025-08" db="UniProtKB">
        <authorList>
            <consortium name="Ensembl"/>
        </authorList>
    </citation>
    <scope>IDENTIFICATION</scope>
</reference>
<evidence type="ECO:0000256" key="16">
    <source>
        <dbReference type="ARBA" id="ARBA00047899"/>
    </source>
</evidence>
<evidence type="ECO:0000256" key="7">
    <source>
        <dbReference type="ARBA" id="ARBA00022741"/>
    </source>
</evidence>
<keyword evidence="13" id="KW-0804">Transcription</keyword>
<keyword evidence="10" id="KW-0805">Transcription regulation</keyword>
<evidence type="ECO:0000256" key="11">
    <source>
        <dbReference type="ARBA" id="ARBA00023134"/>
    </source>
</evidence>
<evidence type="ECO:0000256" key="19">
    <source>
        <dbReference type="ARBA" id="ARBA00073217"/>
    </source>
</evidence>
<dbReference type="InterPro" id="IPR001611">
    <property type="entry name" value="Leu-rich_rpt"/>
</dbReference>
<dbReference type="InterPro" id="IPR025875">
    <property type="entry name" value="Leu-rich_rpt_4"/>
</dbReference>
<dbReference type="InterPro" id="IPR008095">
    <property type="entry name" value="MHC_II_transact"/>
</dbReference>
<feature type="domain" description="NACHT" evidence="20">
    <location>
        <begin position="466"/>
        <end position="601"/>
    </location>
</feature>
<dbReference type="InterPro" id="IPR027417">
    <property type="entry name" value="P-loop_NTPase"/>
</dbReference>
<evidence type="ECO:0000256" key="2">
    <source>
        <dbReference type="ARBA" id="ARBA00012513"/>
    </source>
</evidence>
<dbReference type="FunFam" id="3.80.10.10:FF:000157">
    <property type="entry name" value="Class II major histocompatibility complex transactivator"/>
    <property type="match status" value="1"/>
</dbReference>
<keyword evidence="9" id="KW-0067">ATP-binding</keyword>
<reference evidence="21" key="3">
    <citation type="submission" date="2025-09" db="UniProtKB">
        <authorList>
            <consortium name="Ensembl"/>
        </authorList>
    </citation>
    <scope>IDENTIFICATION</scope>
</reference>
<dbReference type="GO" id="GO:0016746">
    <property type="term" value="F:acyltransferase activity"/>
    <property type="evidence" value="ECO:0007669"/>
    <property type="project" value="UniProtKB-KW"/>
</dbReference>
<evidence type="ECO:0000256" key="18">
    <source>
        <dbReference type="ARBA" id="ARBA00062130"/>
    </source>
</evidence>
<keyword evidence="6" id="KW-0677">Repeat</keyword>
<keyword evidence="11" id="KW-0342">GTP-binding</keyword>
<evidence type="ECO:0000256" key="13">
    <source>
        <dbReference type="ARBA" id="ARBA00023163"/>
    </source>
</evidence>
<evidence type="ECO:0000313" key="22">
    <source>
        <dbReference type="Proteomes" id="UP000472266"/>
    </source>
</evidence>
<evidence type="ECO:0000256" key="8">
    <source>
        <dbReference type="ARBA" id="ARBA00022777"/>
    </source>
</evidence>
<dbReference type="GO" id="GO:0034341">
    <property type="term" value="P:response to type II interferon"/>
    <property type="evidence" value="ECO:0007669"/>
    <property type="project" value="UniProtKB-ARBA"/>
</dbReference>
<keyword evidence="15" id="KW-0012">Acyltransferase</keyword>